<evidence type="ECO:0000259" key="2">
    <source>
        <dbReference type="Pfam" id="PF00345"/>
    </source>
</evidence>
<dbReference type="EMBL" id="LFEJ01000015">
    <property type="protein sequence ID" value="KMV34151.1"/>
    <property type="molecule type" value="Genomic_DNA"/>
</dbReference>
<dbReference type="OrthoDB" id="511700at2"/>
<feature type="chain" id="PRO_5005310910" evidence="1">
    <location>
        <begin position="27"/>
        <end position="252"/>
    </location>
</feature>
<dbReference type="RefSeq" id="WP_048888048.1">
    <property type="nucleotide sequence ID" value="NZ_LFEJ01000015.1"/>
</dbReference>
<dbReference type="PANTHER" id="PTHR30251">
    <property type="entry name" value="PILUS ASSEMBLY CHAPERONE"/>
    <property type="match status" value="1"/>
</dbReference>
<dbReference type="InterPro" id="IPR016147">
    <property type="entry name" value="Pili_assmbl_chaperone_N"/>
</dbReference>
<dbReference type="Pfam" id="PF00345">
    <property type="entry name" value="PapD_N"/>
    <property type="match status" value="1"/>
</dbReference>
<dbReference type="Gene3D" id="2.60.40.10">
    <property type="entry name" value="Immunoglobulins"/>
    <property type="match status" value="2"/>
</dbReference>
<dbReference type="SUPFAM" id="SSF49354">
    <property type="entry name" value="PapD-like"/>
    <property type="match status" value="1"/>
</dbReference>
<reference evidence="3 4" key="1">
    <citation type="submission" date="2015-06" db="EMBL/GenBank/DDBJ databases">
        <title>Genome sequencing of Cronobacter sp. strain DJ34 isolated from petroleum contaminated sludge of Duliajan Oil Fields, Assam, India.</title>
        <authorList>
            <person name="Pal S."/>
            <person name="Banerjee T.D."/>
            <person name="Roy A."/>
            <person name="Sar P."/>
            <person name="Kazy S.K."/>
        </authorList>
    </citation>
    <scope>NUCLEOTIDE SEQUENCE [LARGE SCALE GENOMIC DNA]</scope>
    <source>
        <strain evidence="3 4">DJ34</strain>
    </source>
</reference>
<dbReference type="InterPro" id="IPR008962">
    <property type="entry name" value="PapD-like_sf"/>
</dbReference>
<dbReference type="AlphaFoldDB" id="A0A0J8VLY6"/>
<name>A0A0J8VLY6_9ENTR</name>
<dbReference type="PANTHER" id="PTHR30251:SF4">
    <property type="entry name" value="SLR1668 PROTEIN"/>
    <property type="match status" value="1"/>
</dbReference>
<feature type="domain" description="Pili assembly chaperone N-terminal" evidence="2">
    <location>
        <begin position="39"/>
        <end position="148"/>
    </location>
</feature>
<accession>A0A0J8VLY6</accession>
<evidence type="ECO:0000256" key="1">
    <source>
        <dbReference type="SAM" id="SignalP"/>
    </source>
</evidence>
<dbReference type="GO" id="GO:0030288">
    <property type="term" value="C:outer membrane-bounded periplasmic space"/>
    <property type="evidence" value="ECO:0007669"/>
    <property type="project" value="InterPro"/>
</dbReference>
<protein>
    <submittedName>
        <fullName evidence="3">Sigma-fimbriae chaperone protein</fullName>
    </submittedName>
</protein>
<organism evidence="3 4">
    <name type="scientific">Franconibacter pulveris</name>
    <dbReference type="NCBI Taxonomy" id="435910"/>
    <lineage>
        <taxon>Bacteria</taxon>
        <taxon>Pseudomonadati</taxon>
        <taxon>Pseudomonadota</taxon>
        <taxon>Gammaproteobacteria</taxon>
        <taxon>Enterobacterales</taxon>
        <taxon>Enterobacteriaceae</taxon>
        <taxon>Franconibacter</taxon>
    </lineage>
</organism>
<dbReference type="GO" id="GO:0071555">
    <property type="term" value="P:cell wall organization"/>
    <property type="evidence" value="ECO:0007669"/>
    <property type="project" value="InterPro"/>
</dbReference>
<dbReference type="PATRIC" id="fig|1656095.3.peg.2504"/>
<dbReference type="STRING" id="1121863.GCA_000621185_03233"/>
<proteinExistence type="predicted"/>
<comment type="caution">
    <text evidence="3">The sequence shown here is derived from an EMBL/GenBank/DDBJ whole genome shotgun (WGS) entry which is preliminary data.</text>
</comment>
<gene>
    <name evidence="3" type="ORF">ACH50_12095</name>
</gene>
<dbReference type="InterPro" id="IPR050643">
    <property type="entry name" value="Periplasmic_pilus_chap"/>
</dbReference>
<sequence length="252" mass="28000">MITGATRFHSCGLLIALWLFASTSHAASNILIWPIDPYLPAGEKAAELWVQNQGDTPTTMQVRIVRWRQEGGFERYEAQQDVVASPPIVTIGGGKKQLIRLISQAQIPMGVEQAYRVVVDEIPQPQDNSKPQLGIKLQMRYSIPLFVYGQGIETQRSGAHHAFVNPTKLSWRMTRDNGQPAIEITNNDEIHARISKVSVRQGGRQRELADGLWGYVLPHSSRLFPLPAGITAPSEISASLNARDSRWLASSR</sequence>
<keyword evidence="4" id="KW-1185">Reference proteome</keyword>
<evidence type="ECO:0000313" key="4">
    <source>
        <dbReference type="Proteomes" id="UP000037315"/>
    </source>
</evidence>
<dbReference type="InterPro" id="IPR013783">
    <property type="entry name" value="Ig-like_fold"/>
</dbReference>
<keyword evidence="1" id="KW-0732">Signal</keyword>
<dbReference type="Proteomes" id="UP000037315">
    <property type="component" value="Unassembled WGS sequence"/>
</dbReference>
<evidence type="ECO:0000313" key="3">
    <source>
        <dbReference type="EMBL" id="KMV34151.1"/>
    </source>
</evidence>
<feature type="signal peptide" evidence="1">
    <location>
        <begin position="1"/>
        <end position="26"/>
    </location>
</feature>